<keyword evidence="2" id="KW-1185">Reference proteome</keyword>
<comment type="caution">
    <text evidence="1">The sequence shown here is derived from an EMBL/GenBank/DDBJ whole genome shotgun (WGS) entry which is preliminary data.</text>
</comment>
<accession>A0AAV6X2W8</accession>
<reference evidence="1" key="1">
    <citation type="submission" date="2019-10" db="EMBL/GenBank/DDBJ databases">
        <authorList>
            <person name="Zhang R."/>
            <person name="Pan Y."/>
            <person name="Wang J."/>
            <person name="Ma R."/>
            <person name="Yu S."/>
        </authorList>
    </citation>
    <scope>NUCLEOTIDE SEQUENCE</scope>
    <source>
        <strain evidence="1">LA-IB0</strain>
        <tissue evidence="1">Leaf</tissue>
    </source>
</reference>
<dbReference type="AlphaFoldDB" id="A0AAV6X2W8"/>
<evidence type="ECO:0000313" key="1">
    <source>
        <dbReference type="EMBL" id="KAG8374494.1"/>
    </source>
</evidence>
<sequence>MAMNGLRIWYLCELFEIEHESDSDSRLMGNLKEMLHNSRDGAERCVAYRINAPIFKCRCSSSSSVEAPLQKPSSQQEGRRAFMGFLLAAAAGIFVCESASAASTSRRALKGAKIRESEYTTLPNGLKYYDLKVGDGAEAVKGSRVAVWLWHSRIFY</sequence>
<protein>
    <submittedName>
        <fullName evidence="1">Uncharacterized protein</fullName>
    </submittedName>
</protein>
<dbReference type="Proteomes" id="UP000826271">
    <property type="component" value="Unassembled WGS sequence"/>
</dbReference>
<dbReference type="GO" id="GO:0009543">
    <property type="term" value="C:chloroplast thylakoid lumen"/>
    <property type="evidence" value="ECO:0007669"/>
    <property type="project" value="TreeGrafter"/>
</dbReference>
<proteinExistence type="predicted"/>
<dbReference type="InterPro" id="IPR044180">
    <property type="entry name" value="FKBP18-like"/>
</dbReference>
<dbReference type="PANTHER" id="PTHR47862">
    <property type="entry name" value="PEPTIDYL-PROLYL CIS-TRANS ISOMERASE FKBP18, CHLOROPLASTIC"/>
    <property type="match status" value="1"/>
</dbReference>
<name>A0AAV6X2W8_9LAMI</name>
<dbReference type="EMBL" id="WHWC01000010">
    <property type="protein sequence ID" value="KAG8374494.1"/>
    <property type="molecule type" value="Genomic_DNA"/>
</dbReference>
<evidence type="ECO:0000313" key="2">
    <source>
        <dbReference type="Proteomes" id="UP000826271"/>
    </source>
</evidence>
<gene>
    <name evidence="1" type="ORF">BUALT_Bualt10G0000700</name>
</gene>
<organism evidence="1 2">
    <name type="scientific">Buddleja alternifolia</name>
    <dbReference type="NCBI Taxonomy" id="168488"/>
    <lineage>
        <taxon>Eukaryota</taxon>
        <taxon>Viridiplantae</taxon>
        <taxon>Streptophyta</taxon>
        <taxon>Embryophyta</taxon>
        <taxon>Tracheophyta</taxon>
        <taxon>Spermatophyta</taxon>
        <taxon>Magnoliopsida</taxon>
        <taxon>eudicotyledons</taxon>
        <taxon>Gunneridae</taxon>
        <taxon>Pentapetalae</taxon>
        <taxon>asterids</taxon>
        <taxon>lamiids</taxon>
        <taxon>Lamiales</taxon>
        <taxon>Scrophulariaceae</taxon>
        <taxon>Buddlejeae</taxon>
        <taxon>Buddleja</taxon>
    </lineage>
</organism>
<dbReference type="PANTHER" id="PTHR47862:SF2">
    <property type="entry name" value="PEPTIDYLPROLYL ISOMERASE"/>
    <property type="match status" value="1"/>
</dbReference>